<reference evidence="1 2" key="1">
    <citation type="submission" date="2016-01" db="EMBL/GenBank/DDBJ databases">
        <title>Highly variable Streptococcus oralis are common among viridans streptococci isolated from primates.</title>
        <authorList>
            <person name="Denapaite D."/>
            <person name="Rieger M."/>
            <person name="Koendgen S."/>
            <person name="Brueckner R."/>
            <person name="Ochigava I."/>
            <person name="Kappeler P."/>
            <person name="Maetz-Rensing K."/>
            <person name="Leendertz F."/>
            <person name="Hakenbeck R."/>
        </authorList>
    </citation>
    <scope>NUCLEOTIDE SEQUENCE [LARGE SCALE GENOMIC DNA]</scope>
    <source>
        <strain evidence="1 2">DD22</strain>
        <plasmid evidence="2">Plasmid unnamed</plasmid>
    </source>
</reference>
<keyword evidence="1" id="KW-0614">Plasmid</keyword>
<dbReference type="PATRIC" id="fig|28037.238.peg.2"/>
<accession>A0A139R6Q3</accession>
<protein>
    <submittedName>
        <fullName evidence="1">Uncharacterized protein</fullName>
    </submittedName>
</protein>
<dbReference type="AlphaFoldDB" id="A0A139R6Q3"/>
<name>A0A139R6Q3_STRMT</name>
<gene>
    <name evidence="1" type="ORF">SMIDD22_02024</name>
</gene>
<sequence>MLELITLLVVVRVVLPLAYELGKAYGMKWIEKRFDDNEK</sequence>
<dbReference type="EMBL" id="LQZD01000475">
    <property type="protein sequence ID" value="KXU10451.1"/>
    <property type="molecule type" value="Genomic_DNA"/>
</dbReference>
<organism evidence="1 2">
    <name type="scientific">Streptococcus mitis</name>
    <dbReference type="NCBI Taxonomy" id="28037"/>
    <lineage>
        <taxon>Bacteria</taxon>
        <taxon>Bacillati</taxon>
        <taxon>Bacillota</taxon>
        <taxon>Bacilli</taxon>
        <taxon>Lactobacillales</taxon>
        <taxon>Streptococcaceae</taxon>
        <taxon>Streptococcus</taxon>
        <taxon>Streptococcus mitis group</taxon>
    </lineage>
</organism>
<geneLocation type="plasmid" evidence="1">
    <name>unnamed</name>
</geneLocation>
<evidence type="ECO:0000313" key="2">
    <source>
        <dbReference type="Proteomes" id="UP000070779"/>
    </source>
</evidence>
<comment type="caution">
    <text evidence="1">The sequence shown here is derived from an EMBL/GenBank/DDBJ whole genome shotgun (WGS) entry which is preliminary data.</text>
</comment>
<evidence type="ECO:0000313" key="1">
    <source>
        <dbReference type="EMBL" id="KXU10451.1"/>
    </source>
</evidence>
<proteinExistence type="predicted"/>
<dbReference type="Proteomes" id="UP000070779">
    <property type="component" value="Plasmid unnamed"/>
</dbReference>